<keyword evidence="3" id="KW-1185">Reference proteome</keyword>
<dbReference type="SUPFAM" id="SSF53474">
    <property type="entry name" value="alpha/beta-Hydrolases"/>
    <property type="match status" value="1"/>
</dbReference>
<dbReference type="Proteomes" id="UP001149090">
    <property type="component" value="Unassembled WGS sequence"/>
</dbReference>
<dbReference type="OrthoDB" id="10264969at2759"/>
<organism evidence="2 3">
    <name type="scientific">Anaeramoeba ignava</name>
    <name type="common">Anaerobic marine amoeba</name>
    <dbReference type="NCBI Taxonomy" id="1746090"/>
    <lineage>
        <taxon>Eukaryota</taxon>
        <taxon>Metamonada</taxon>
        <taxon>Anaeramoebidae</taxon>
        <taxon>Anaeramoeba</taxon>
    </lineage>
</organism>
<dbReference type="OMA" id="GNDCPAN"/>
<comment type="caution">
    <text evidence="2">The sequence shown here is derived from an EMBL/GenBank/DDBJ whole genome shotgun (WGS) entry which is preliminary data.</text>
</comment>
<evidence type="ECO:0000313" key="2">
    <source>
        <dbReference type="EMBL" id="KAJ5068005.1"/>
    </source>
</evidence>
<reference evidence="2" key="1">
    <citation type="submission" date="2022-10" db="EMBL/GenBank/DDBJ databases">
        <title>Novel sulphate-reducing endosymbionts in the free-living metamonad Anaeramoeba.</title>
        <authorList>
            <person name="Jerlstrom-Hultqvist J."/>
            <person name="Cepicka I."/>
            <person name="Gallot-Lavallee L."/>
            <person name="Salas-Leiva D."/>
            <person name="Curtis B.A."/>
            <person name="Zahonova K."/>
            <person name="Pipaliya S."/>
            <person name="Dacks J."/>
            <person name="Roger A.J."/>
        </authorList>
    </citation>
    <scope>NUCLEOTIDE SEQUENCE</scope>
    <source>
        <strain evidence="2">BMAN</strain>
    </source>
</reference>
<gene>
    <name evidence="2" type="ORF">M0811_12705</name>
</gene>
<evidence type="ECO:0000256" key="1">
    <source>
        <dbReference type="SAM" id="SignalP"/>
    </source>
</evidence>
<dbReference type="InterPro" id="IPR029058">
    <property type="entry name" value="AB_hydrolase_fold"/>
</dbReference>
<feature type="signal peptide" evidence="1">
    <location>
        <begin position="1"/>
        <end position="17"/>
    </location>
</feature>
<dbReference type="PANTHER" id="PTHR42972:SF8">
    <property type="entry name" value="POLYHYDROXYBUTYRATE DEPOLYMERASE"/>
    <property type="match status" value="1"/>
</dbReference>
<dbReference type="PANTHER" id="PTHR42972">
    <property type="entry name" value="TOL-PAL SYSTEM PROTEIN TOLB"/>
    <property type="match status" value="1"/>
</dbReference>
<dbReference type="EMBL" id="JAPDFW010000122">
    <property type="protein sequence ID" value="KAJ5068005.1"/>
    <property type="molecule type" value="Genomic_DNA"/>
</dbReference>
<protein>
    <submittedName>
        <fullName evidence="2">Dipeptidyl peptidase four (Iv) family</fullName>
    </submittedName>
</protein>
<keyword evidence="1" id="KW-0732">Signal</keyword>
<dbReference type="AlphaFoldDB" id="A0A9Q0L8W4"/>
<evidence type="ECO:0000313" key="3">
    <source>
        <dbReference type="Proteomes" id="UP001149090"/>
    </source>
</evidence>
<accession>A0A9Q0L8W4</accession>
<name>A0A9Q0L8W4_ANAIG</name>
<sequence>MIIHFFLFLFLFWIVIALNINTSAVSVSGISSGGYFAVQYHVAHSSEIMGAGIIAGGPYWCSQANVDIALTSCMTDPILISVDVLIAETYYAEGLLSIDPVSHLRDDKVFLVSGLNDTVVVQGVMKKLQTYYEKIGVRSIQTNFNIEAEHCFPTENYGNIPCTFLGSPYINKCGYDMAGQILQNIYGKLKSKVSYNPNNIRTINQHDFVPLHVDPELIGINSKGYVYVPTNCANSKSSCKLHVVFHGCLQSTENIGEVFILNAGYLEWAEANNIVVVFPQTQSNVLNPKACWDWWGYSGVDFATKIGPQIITINNIINYIESSKFE</sequence>
<feature type="chain" id="PRO_5040456346" evidence="1">
    <location>
        <begin position="18"/>
        <end position="326"/>
    </location>
</feature>
<dbReference type="Gene3D" id="3.40.50.1820">
    <property type="entry name" value="alpha/beta hydrolase"/>
    <property type="match status" value="2"/>
</dbReference>
<proteinExistence type="predicted"/>